<dbReference type="GO" id="GO:0010181">
    <property type="term" value="F:FMN binding"/>
    <property type="evidence" value="ECO:0007669"/>
    <property type="project" value="InterPro"/>
</dbReference>
<dbReference type="Gene3D" id="2.30.110.10">
    <property type="entry name" value="Electron Transport, Fmn-binding Protein, Chain A"/>
    <property type="match status" value="1"/>
</dbReference>
<evidence type="ECO:0000259" key="2">
    <source>
        <dbReference type="SMART" id="SM00903"/>
    </source>
</evidence>
<dbReference type="Proteomes" id="UP000035444">
    <property type="component" value="Unassembled WGS sequence"/>
</dbReference>
<comment type="caution">
    <text evidence="3">The sequence shown here is derived from an EMBL/GenBank/DDBJ whole genome shotgun (WGS) entry which is preliminary data.</text>
</comment>
<dbReference type="PANTHER" id="PTHR30466">
    <property type="entry name" value="FLAVIN REDUCTASE"/>
    <property type="match status" value="1"/>
</dbReference>
<dbReference type="GO" id="GO:0042602">
    <property type="term" value="F:riboflavin reductase (NADPH) activity"/>
    <property type="evidence" value="ECO:0007669"/>
    <property type="project" value="TreeGrafter"/>
</dbReference>
<name>A0A0H2MAG7_9PROT</name>
<organism evidence="3 4">
    <name type="scientific">Kiloniella spongiae</name>
    <dbReference type="NCBI Taxonomy" id="1489064"/>
    <lineage>
        <taxon>Bacteria</taxon>
        <taxon>Pseudomonadati</taxon>
        <taxon>Pseudomonadota</taxon>
        <taxon>Alphaproteobacteria</taxon>
        <taxon>Rhodospirillales</taxon>
        <taxon>Kiloniellaceae</taxon>
        <taxon>Kiloniella</taxon>
    </lineage>
</organism>
<dbReference type="AlphaFoldDB" id="A0A0H2MAG7"/>
<dbReference type="SUPFAM" id="SSF50475">
    <property type="entry name" value="FMN-binding split barrel"/>
    <property type="match status" value="1"/>
</dbReference>
<reference evidence="3 4" key="1">
    <citation type="submission" date="2015-03" db="EMBL/GenBank/DDBJ databases">
        <title>Genome Sequence of Kiloniella spongiae MEBiC09566, isolated from a marine sponge.</title>
        <authorList>
            <person name="Shao Z."/>
            <person name="Wang L."/>
            <person name="Li X."/>
        </authorList>
    </citation>
    <scope>NUCLEOTIDE SEQUENCE [LARGE SCALE GENOMIC DNA]</scope>
    <source>
        <strain evidence="3 4">MEBiC09566</strain>
    </source>
</reference>
<dbReference type="SMART" id="SM00903">
    <property type="entry name" value="Flavin_Reduct"/>
    <property type="match status" value="1"/>
</dbReference>
<gene>
    <name evidence="3" type="ORF">WH96_17695</name>
</gene>
<dbReference type="Pfam" id="PF01613">
    <property type="entry name" value="Flavin_Reduct"/>
    <property type="match status" value="1"/>
</dbReference>
<accession>A0A0H2MAG7</accession>
<evidence type="ECO:0000256" key="1">
    <source>
        <dbReference type="ARBA" id="ARBA00023002"/>
    </source>
</evidence>
<feature type="domain" description="Flavin reductase like" evidence="2">
    <location>
        <begin position="12"/>
        <end position="155"/>
    </location>
</feature>
<keyword evidence="1" id="KW-0560">Oxidoreductase</keyword>
<dbReference type="RefSeq" id="WP_047765570.1">
    <property type="nucleotide sequence ID" value="NZ_LAQL01000016.1"/>
</dbReference>
<dbReference type="PANTHER" id="PTHR30466:SF1">
    <property type="entry name" value="FMN REDUCTASE (NADH) RUTF"/>
    <property type="match status" value="1"/>
</dbReference>
<dbReference type="InterPro" id="IPR050268">
    <property type="entry name" value="NADH-dep_flavin_reductase"/>
</dbReference>
<dbReference type="STRING" id="1489064.WH96_17695"/>
<evidence type="ECO:0000313" key="3">
    <source>
        <dbReference type="EMBL" id="KLN59338.1"/>
    </source>
</evidence>
<dbReference type="InterPro" id="IPR002563">
    <property type="entry name" value="Flavin_Rdtase-like_dom"/>
</dbReference>
<keyword evidence="4" id="KW-1185">Reference proteome</keyword>
<protein>
    <submittedName>
        <fullName evidence="3">Flavin reductase</fullName>
    </submittedName>
</protein>
<dbReference type="PATRIC" id="fig|1489064.4.peg.536"/>
<proteinExistence type="predicted"/>
<dbReference type="EMBL" id="LAQL01000016">
    <property type="protein sequence ID" value="KLN59338.1"/>
    <property type="molecule type" value="Genomic_DNA"/>
</dbReference>
<evidence type="ECO:0000313" key="4">
    <source>
        <dbReference type="Proteomes" id="UP000035444"/>
    </source>
</evidence>
<dbReference type="InterPro" id="IPR012349">
    <property type="entry name" value="Split_barrel_FMN-bd"/>
</dbReference>
<sequence>MAFNSNEFRKVLGNFTTGVTVVTTRDKSGIPHGLTANSFSSVSLEPPLILFCIDKRSNCLPAFNEADAFAINILTDGQKDISDRFAFSEERWEGVKTRSLETGVPILEGCLANLDCTVHAQYDAGDHIIIVGKVEDTLIQNEGDPLLYFRGKYRGVHIE</sequence>
<dbReference type="OrthoDB" id="9792858at2"/>